<gene>
    <name evidence="1" type="ORF">EVAR_29170_1</name>
</gene>
<proteinExistence type="predicted"/>
<dbReference type="Proteomes" id="UP000299102">
    <property type="component" value="Unassembled WGS sequence"/>
</dbReference>
<sequence>MVYVYVAREMIKQVWWPTSEDSSPLKRNERLAHPSTSFGIVQTICSVLYQRVKRRHGVLIFSLMQVLLECSVLDSQKDAVTMIGGDKSWQEVRTFCKEAVPQKKSAELEHGNNYWLHYEPKMARRRFSHVVFRHQSGTRLSKEGLLLVNRYCYWDH</sequence>
<evidence type="ECO:0000313" key="2">
    <source>
        <dbReference type="Proteomes" id="UP000299102"/>
    </source>
</evidence>
<evidence type="ECO:0000313" key="1">
    <source>
        <dbReference type="EMBL" id="GBP36040.1"/>
    </source>
</evidence>
<comment type="caution">
    <text evidence="1">The sequence shown here is derived from an EMBL/GenBank/DDBJ whole genome shotgun (WGS) entry which is preliminary data.</text>
</comment>
<name>A0A4C1VBY6_EUMVA</name>
<accession>A0A4C1VBY6</accession>
<dbReference type="AlphaFoldDB" id="A0A4C1VBY6"/>
<protein>
    <submittedName>
        <fullName evidence="1">Uncharacterized protein</fullName>
    </submittedName>
</protein>
<dbReference type="EMBL" id="BGZK01000313">
    <property type="protein sequence ID" value="GBP36040.1"/>
    <property type="molecule type" value="Genomic_DNA"/>
</dbReference>
<organism evidence="1 2">
    <name type="scientific">Eumeta variegata</name>
    <name type="common">Bagworm moth</name>
    <name type="synonym">Eumeta japonica</name>
    <dbReference type="NCBI Taxonomy" id="151549"/>
    <lineage>
        <taxon>Eukaryota</taxon>
        <taxon>Metazoa</taxon>
        <taxon>Ecdysozoa</taxon>
        <taxon>Arthropoda</taxon>
        <taxon>Hexapoda</taxon>
        <taxon>Insecta</taxon>
        <taxon>Pterygota</taxon>
        <taxon>Neoptera</taxon>
        <taxon>Endopterygota</taxon>
        <taxon>Lepidoptera</taxon>
        <taxon>Glossata</taxon>
        <taxon>Ditrysia</taxon>
        <taxon>Tineoidea</taxon>
        <taxon>Psychidae</taxon>
        <taxon>Oiketicinae</taxon>
        <taxon>Eumeta</taxon>
    </lineage>
</organism>
<reference evidence="1 2" key="1">
    <citation type="journal article" date="2019" name="Commun. Biol.">
        <title>The bagworm genome reveals a unique fibroin gene that provides high tensile strength.</title>
        <authorList>
            <person name="Kono N."/>
            <person name="Nakamura H."/>
            <person name="Ohtoshi R."/>
            <person name="Tomita M."/>
            <person name="Numata K."/>
            <person name="Arakawa K."/>
        </authorList>
    </citation>
    <scope>NUCLEOTIDE SEQUENCE [LARGE SCALE GENOMIC DNA]</scope>
</reference>
<keyword evidence="2" id="KW-1185">Reference proteome</keyword>